<sequence>MLSPTTTTVLVTGGSGFVASHLILQLLDQGYNVRTTVRDMTKETTVRRNLIDAGAKNLEKLSFLATDLTNDQGWETAMSGCDYVQHVASPFPSGVPKNEDELLIPAKEGTLRVLKAATAAGVKRVVFTSSFAAIGYGNQAKSEFNEKDWSVADGLPAYHKSKLYAERAAWDFVNQQHPESRLELTTINPVGIFGPILGKDIGSSIGLVKTLLDGGIPACPRIYFNLVDVRDLATLHIMAMNHPSAKGERFIASSDGEPLSLLDVANIIRKQRPERASKVPKRQLPDWMVKAMSLVSLQAKGLVPQLGQMRVLSNGKAKTALGWTPRGVDELLRDTVDGLVRQGII</sequence>
<dbReference type="FunFam" id="3.40.50.720:FF:000336">
    <property type="entry name" value="Aldehyde reductase"/>
    <property type="match status" value="1"/>
</dbReference>
<dbReference type="PANTHER" id="PTHR10366:SF564">
    <property type="entry name" value="STEROL-4-ALPHA-CARBOXYLATE 3-DEHYDROGENASE, DECARBOXYLATING"/>
    <property type="match status" value="1"/>
</dbReference>
<accession>A0A8H4LK67</accession>
<evidence type="ECO:0000259" key="3">
    <source>
        <dbReference type="Pfam" id="PF01370"/>
    </source>
</evidence>
<dbReference type="AlphaFoldDB" id="A0A8H4LK67"/>
<dbReference type="CDD" id="cd05227">
    <property type="entry name" value="AR_SDR_e"/>
    <property type="match status" value="1"/>
</dbReference>
<reference evidence="4 5" key="1">
    <citation type="submission" date="2020-01" db="EMBL/GenBank/DDBJ databases">
        <title>Identification and distribution of gene clusters putatively required for synthesis of sphingolipid metabolism inhibitors in phylogenetically diverse species of the filamentous fungus Fusarium.</title>
        <authorList>
            <person name="Kim H.-S."/>
            <person name="Busman M."/>
            <person name="Brown D.W."/>
            <person name="Divon H."/>
            <person name="Uhlig S."/>
            <person name="Proctor R.H."/>
        </authorList>
    </citation>
    <scope>NUCLEOTIDE SEQUENCE [LARGE SCALE GENOMIC DNA]</scope>
    <source>
        <strain evidence="4 5">NRRL 20459</strain>
    </source>
</reference>
<keyword evidence="5" id="KW-1185">Reference proteome</keyword>
<gene>
    <name evidence="4" type="ORF">FALBO_3447</name>
</gene>
<evidence type="ECO:0000256" key="2">
    <source>
        <dbReference type="ARBA" id="ARBA00023445"/>
    </source>
</evidence>
<organism evidence="4 5">
    <name type="scientific">Fusarium albosuccineum</name>
    <dbReference type="NCBI Taxonomy" id="1237068"/>
    <lineage>
        <taxon>Eukaryota</taxon>
        <taxon>Fungi</taxon>
        <taxon>Dikarya</taxon>
        <taxon>Ascomycota</taxon>
        <taxon>Pezizomycotina</taxon>
        <taxon>Sordariomycetes</taxon>
        <taxon>Hypocreomycetidae</taxon>
        <taxon>Hypocreales</taxon>
        <taxon>Nectriaceae</taxon>
        <taxon>Fusarium</taxon>
        <taxon>Fusarium decemcellulare species complex</taxon>
    </lineage>
</organism>
<comment type="caution">
    <text evidence="4">The sequence shown here is derived from an EMBL/GenBank/DDBJ whole genome shotgun (WGS) entry which is preliminary data.</text>
</comment>
<evidence type="ECO:0000313" key="4">
    <source>
        <dbReference type="EMBL" id="KAF4469662.1"/>
    </source>
</evidence>
<evidence type="ECO:0000313" key="5">
    <source>
        <dbReference type="Proteomes" id="UP000554235"/>
    </source>
</evidence>
<proteinExistence type="inferred from homology"/>
<dbReference type="Gene3D" id="3.40.50.720">
    <property type="entry name" value="NAD(P)-binding Rossmann-like Domain"/>
    <property type="match status" value="1"/>
</dbReference>
<dbReference type="GO" id="GO:0016616">
    <property type="term" value="F:oxidoreductase activity, acting on the CH-OH group of donors, NAD or NADP as acceptor"/>
    <property type="evidence" value="ECO:0007669"/>
    <property type="project" value="TreeGrafter"/>
</dbReference>
<keyword evidence="1" id="KW-0560">Oxidoreductase</keyword>
<comment type="similarity">
    <text evidence="2">Belongs to the NAD(P)-dependent epimerase/dehydratase family. Dihydroflavonol-4-reductase subfamily.</text>
</comment>
<dbReference type="InterPro" id="IPR050425">
    <property type="entry name" value="NAD(P)_dehydrat-like"/>
</dbReference>
<feature type="domain" description="NAD-dependent epimerase/dehydratase" evidence="3">
    <location>
        <begin position="9"/>
        <end position="247"/>
    </location>
</feature>
<dbReference type="InterPro" id="IPR036291">
    <property type="entry name" value="NAD(P)-bd_dom_sf"/>
</dbReference>
<dbReference type="Proteomes" id="UP000554235">
    <property type="component" value="Unassembled WGS sequence"/>
</dbReference>
<dbReference type="PANTHER" id="PTHR10366">
    <property type="entry name" value="NAD DEPENDENT EPIMERASE/DEHYDRATASE"/>
    <property type="match status" value="1"/>
</dbReference>
<dbReference type="InterPro" id="IPR001509">
    <property type="entry name" value="Epimerase_deHydtase"/>
</dbReference>
<protein>
    <submittedName>
        <fullName evidence="4">NAD dependent epimerase dehydratase</fullName>
    </submittedName>
</protein>
<dbReference type="SUPFAM" id="SSF51735">
    <property type="entry name" value="NAD(P)-binding Rossmann-fold domains"/>
    <property type="match status" value="1"/>
</dbReference>
<dbReference type="OrthoDB" id="2735536at2759"/>
<name>A0A8H4LK67_9HYPO</name>
<dbReference type="EMBL" id="JAADYS010000449">
    <property type="protein sequence ID" value="KAF4469662.1"/>
    <property type="molecule type" value="Genomic_DNA"/>
</dbReference>
<evidence type="ECO:0000256" key="1">
    <source>
        <dbReference type="ARBA" id="ARBA00023002"/>
    </source>
</evidence>
<dbReference type="Pfam" id="PF01370">
    <property type="entry name" value="Epimerase"/>
    <property type="match status" value="1"/>
</dbReference>